<feature type="transmembrane region" description="Helical" evidence="9">
    <location>
        <begin position="29"/>
        <end position="50"/>
    </location>
</feature>
<keyword evidence="4" id="KW-0808">Transferase</keyword>
<feature type="transmembrane region" description="Helical" evidence="9">
    <location>
        <begin position="91"/>
        <end position="111"/>
    </location>
</feature>
<evidence type="ECO:0000313" key="11">
    <source>
        <dbReference type="EMBL" id="GAA2271756.1"/>
    </source>
</evidence>
<organism evidence="11 12">
    <name type="scientific">Kitasatospora cystarginea</name>
    <dbReference type="NCBI Taxonomy" id="58350"/>
    <lineage>
        <taxon>Bacteria</taxon>
        <taxon>Bacillati</taxon>
        <taxon>Actinomycetota</taxon>
        <taxon>Actinomycetes</taxon>
        <taxon>Kitasatosporales</taxon>
        <taxon>Streptomycetaceae</taxon>
        <taxon>Kitasatospora</taxon>
    </lineage>
</organism>
<evidence type="ECO:0000259" key="10">
    <source>
        <dbReference type="Pfam" id="PF13231"/>
    </source>
</evidence>
<dbReference type="InterPro" id="IPR050297">
    <property type="entry name" value="LipidA_mod_glycosyltrf_83"/>
</dbReference>
<feature type="transmembrane region" description="Helical" evidence="9">
    <location>
        <begin position="123"/>
        <end position="143"/>
    </location>
</feature>
<dbReference type="PANTHER" id="PTHR33908">
    <property type="entry name" value="MANNOSYLTRANSFERASE YKCB-RELATED"/>
    <property type="match status" value="1"/>
</dbReference>
<evidence type="ECO:0000313" key="12">
    <source>
        <dbReference type="Proteomes" id="UP001500305"/>
    </source>
</evidence>
<accession>A0ABN3EUU7</accession>
<evidence type="ECO:0000256" key="2">
    <source>
        <dbReference type="ARBA" id="ARBA00022475"/>
    </source>
</evidence>
<evidence type="ECO:0000256" key="5">
    <source>
        <dbReference type="ARBA" id="ARBA00022692"/>
    </source>
</evidence>
<feature type="transmembrane region" description="Helical" evidence="9">
    <location>
        <begin position="186"/>
        <end position="204"/>
    </location>
</feature>
<keyword evidence="2" id="KW-1003">Cell membrane</keyword>
<keyword evidence="5 9" id="KW-0812">Transmembrane</keyword>
<name>A0ABN3EUU7_9ACTN</name>
<evidence type="ECO:0000256" key="1">
    <source>
        <dbReference type="ARBA" id="ARBA00004651"/>
    </source>
</evidence>
<feature type="transmembrane region" description="Helical" evidence="9">
    <location>
        <begin position="342"/>
        <end position="362"/>
    </location>
</feature>
<dbReference type="PANTHER" id="PTHR33908:SF11">
    <property type="entry name" value="MEMBRANE PROTEIN"/>
    <property type="match status" value="1"/>
</dbReference>
<dbReference type="RefSeq" id="WP_344640326.1">
    <property type="nucleotide sequence ID" value="NZ_BAAATR010000043.1"/>
</dbReference>
<keyword evidence="6 9" id="KW-1133">Transmembrane helix</keyword>
<gene>
    <name evidence="11" type="ORF">GCM10010430_67040</name>
</gene>
<sequence>MSQTIDNAAPPSAAEQPDRPEAPPIAWRPVAVVAGVLTLALLLTSGRYGYFGDELYFLSAGKHPDWGYIDQPPLLPLLAHAMDALAPGNLVVLRLPATLLTGTGVVLCALIARELGGQRRAQLLSAGAFAVSPIVVVFGHLLITPTLDVFFWTLISWLLVRWIRLRDDRLLLWLGVVAAAALQDKYLVGVFLLALVGAVAVAGPRSLLARPALWAAAAIAVLVTAPSLVWQAQHGWPQAEMTDAIAAEDDSLFGGRVLFLPLALILSGFPLVLLMCAGLWRLLRMEALRAYRFLGWAAVAVTAFFLLTDGRAYYVAGLFPMLWAVGAVSLQHRPAARGWRWGFGIPAFVICAAVAVAGLPVYPVSAVGRTPQGANFSITETIGWPQLAATVAKAYHALPADQEHNAVIVTDTFWAAGALDRYGPGDGLPQAYSPQRGAWYFGAPPDGSGAVLYVGGDEAKLREEFGSVRQVATIDDGVDVNNADQGKAVWLCEGLHTPWSKLWPGLRTVA</sequence>
<protein>
    <submittedName>
        <fullName evidence="11">Glycosyltransferase family 39 protein</fullName>
    </submittedName>
</protein>
<dbReference type="EMBL" id="BAAATR010000043">
    <property type="protein sequence ID" value="GAA2271756.1"/>
    <property type="molecule type" value="Genomic_DNA"/>
</dbReference>
<evidence type="ECO:0000256" key="6">
    <source>
        <dbReference type="ARBA" id="ARBA00022989"/>
    </source>
</evidence>
<feature type="domain" description="Glycosyltransferase RgtA/B/C/D-like" evidence="10">
    <location>
        <begin position="70"/>
        <end position="230"/>
    </location>
</feature>
<keyword evidence="3" id="KW-0328">Glycosyltransferase</keyword>
<feature type="transmembrane region" description="Helical" evidence="9">
    <location>
        <begin position="290"/>
        <end position="307"/>
    </location>
</feature>
<keyword evidence="7 9" id="KW-0472">Membrane</keyword>
<comment type="subcellular location">
    <subcellularLocation>
        <location evidence="1">Cell membrane</location>
        <topology evidence="1">Multi-pass membrane protein</topology>
    </subcellularLocation>
</comment>
<feature type="region of interest" description="Disordered" evidence="8">
    <location>
        <begin position="1"/>
        <end position="22"/>
    </location>
</feature>
<dbReference type="InterPro" id="IPR038731">
    <property type="entry name" value="RgtA/B/C-like"/>
</dbReference>
<reference evidence="11 12" key="1">
    <citation type="journal article" date="2019" name="Int. J. Syst. Evol. Microbiol.">
        <title>The Global Catalogue of Microorganisms (GCM) 10K type strain sequencing project: providing services to taxonomists for standard genome sequencing and annotation.</title>
        <authorList>
            <consortium name="The Broad Institute Genomics Platform"/>
            <consortium name="The Broad Institute Genome Sequencing Center for Infectious Disease"/>
            <person name="Wu L."/>
            <person name="Ma J."/>
        </authorList>
    </citation>
    <scope>NUCLEOTIDE SEQUENCE [LARGE SCALE GENOMIC DNA]</scope>
    <source>
        <strain evidence="11 12">JCM 7356</strain>
    </source>
</reference>
<dbReference type="Pfam" id="PF13231">
    <property type="entry name" value="PMT_2"/>
    <property type="match status" value="1"/>
</dbReference>
<evidence type="ECO:0000256" key="4">
    <source>
        <dbReference type="ARBA" id="ARBA00022679"/>
    </source>
</evidence>
<evidence type="ECO:0000256" key="8">
    <source>
        <dbReference type="SAM" id="MobiDB-lite"/>
    </source>
</evidence>
<evidence type="ECO:0000256" key="9">
    <source>
        <dbReference type="SAM" id="Phobius"/>
    </source>
</evidence>
<dbReference type="Proteomes" id="UP001500305">
    <property type="component" value="Unassembled WGS sequence"/>
</dbReference>
<keyword evidence="12" id="KW-1185">Reference proteome</keyword>
<evidence type="ECO:0000256" key="7">
    <source>
        <dbReference type="ARBA" id="ARBA00023136"/>
    </source>
</evidence>
<proteinExistence type="predicted"/>
<comment type="caution">
    <text evidence="11">The sequence shown here is derived from an EMBL/GenBank/DDBJ whole genome shotgun (WGS) entry which is preliminary data.</text>
</comment>
<evidence type="ECO:0000256" key="3">
    <source>
        <dbReference type="ARBA" id="ARBA00022676"/>
    </source>
</evidence>
<feature type="transmembrane region" description="Helical" evidence="9">
    <location>
        <begin position="258"/>
        <end position="283"/>
    </location>
</feature>